<keyword evidence="5 6" id="KW-0472">Membrane</keyword>
<dbReference type="InterPro" id="IPR047689">
    <property type="entry name" value="CopD"/>
</dbReference>
<reference evidence="8 9" key="1">
    <citation type="submission" date="2020-08" db="EMBL/GenBank/DDBJ databases">
        <title>Genomic Encyclopedia of Type Strains, Phase IV (KMG-IV): sequencing the most valuable type-strain genomes for metagenomic binning, comparative biology and taxonomic classification.</title>
        <authorList>
            <person name="Goeker M."/>
        </authorList>
    </citation>
    <scope>NUCLEOTIDE SEQUENCE [LARGE SCALE GENOMIC DNA]</scope>
    <source>
        <strain evidence="8 9">DSM 27057</strain>
    </source>
</reference>
<protein>
    <submittedName>
        <fullName evidence="8">Putative copper resistance protein D</fullName>
    </submittedName>
</protein>
<dbReference type="Pfam" id="PF05425">
    <property type="entry name" value="CopD"/>
    <property type="match status" value="1"/>
</dbReference>
<name>A0A7W6G948_9SPHN</name>
<dbReference type="InterPro" id="IPR008457">
    <property type="entry name" value="Cu-R_CopD_dom"/>
</dbReference>
<dbReference type="GO" id="GO:0006825">
    <property type="term" value="P:copper ion transport"/>
    <property type="evidence" value="ECO:0007669"/>
    <property type="project" value="InterPro"/>
</dbReference>
<dbReference type="PANTHER" id="PTHR34820:SF4">
    <property type="entry name" value="INNER MEMBRANE PROTEIN YEBZ"/>
    <property type="match status" value="1"/>
</dbReference>
<keyword evidence="9" id="KW-1185">Reference proteome</keyword>
<evidence type="ECO:0000256" key="5">
    <source>
        <dbReference type="ARBA" id="ARBA00023136"/>
    </source>
</evidence>
<dbReference type="Proteomes" id="UP000548867">
    <property type="component" value="Unassembled WGS sequence"/>
</dbReference>
<gene>
    <name evidence="8" type="ORF">GGR38_003648</name>
</gene>
<proteinExistence type="predicted"/>
<feature type="transmembrane region" description="Helical" evidence="6">
    <location>
        <begin position="6"/>
        <end position="29"/>
    </location>
</feature>
<dbReference type="RefSeq" id="WP_183627541.1">
    <property type="nucleotide sequence ID" value="NZ_JACIDX010000015.1"/>
</dbReference>
<feature type="transmembrane region" description="Helical" evidence="6">
    <location>
        <begin position="41"/>
        <end position="65"/>
    </location>
</feature>
<evidence type="ECO:0000256" key="4">
    <source>
        <dbReference type="ARBA" id="ARBA00022989"/>
    </source>
</evidence>
<comment type="caution">
    <text evidence="8">The sequence shown here is derived from an EMBL/GenBank/DDBJ whole genome shotgun (WGS) entry which is preliminary data.</text>
</comment>
<dbReference type="AlphaFoldDB" id="A0A7W6G948"/>
<keyword evidence="3 6" id="KW-0812">Transmembrane</keyword>
<sequence length="301" mass="31445">MGETLVWLRWLQFIDLGLVFGAALTARLLGQRVASPWGRRVLGLGCVLGLALGAGEFAFILARMAAGPVADLGAETVSMMLTDTALGWAVIARGAFLTLALGVILWRRRNAPLLAVALLGGLATTCLAWGGHAAASMGFASVVRLSGDMAHLWAGLTWLGALLLFTALVWSSGANDRTALARLGRQLGGFALIGTVLVGVLVLSGLANLLFLAPPGQWGVMANAPYGRLLLTKLGLFGAMFVLAGHNRFHLVPALEQAIDPRARHRALAALRRSVTLETLLALGVIWCIAAAGTMDPMGAA</sequence>
<dbReference type="GO" id="GO:0005886">
    <property type="term" value="C:plasma membrane"/>
    <property type="evidence" value="ECO:0007669"/>
    <property type="project" value="UniProtKB-SubCell"/>
</dbReference>
<evidence type="ECO:0000256" key="2">
    <source>
        <dbReference type="ARBA" id="ARBA00022475"/>
    </source>
</evidence>
<feature type="transmembrane region" description="Helical" evidence="6">
    <location>
        <begin position="150"/>
        <end position="170"/>
    </location>
</feature>
<evidence type="ECO:0000259" key="7">
    <source>
        <dbReference type="Pfam" id="PF05425"/>
    </source>
</evidence>
<evidence type="ECO:0000256" key="6">
    <source>
        <dbReference type="SAM" id="Phobius"/>
    </source>
</evidence>
<comment type="subcellular location">
    <subcellularLocation>
        <location evidence="1">Cell membrane</location>
        <topology evidence="1">Multi-pass membrane protein</topology>
    </subcellularLocation>
</comment>
<keyword evidence="4 6" id="KW-1133">Transmembrane helix</keyword>
<feature type="domain" description="Copper resistance protein D" evidence="7">
    <location>
        <begin position="187"/>
        <end position="291"/>
    </location>
</feature>
<evidence type="ECO:0000313" key="8">
    <source>
        <dbReference type="EMBL" id="MBB3956682.1"/>
    </source>
</evidence>
<organism evidence="8 9">
    <name type="scientific">Novosphingobium sediminicola</name>
    <dbReference type="NCBI Taxonomy" id="563162"/>
    <lineage>
        <taxon>Bacteria</taxon>
        <taxon>Pseudomonadati</taxon>
        <taxon>Pseudomonadota</taxon>
        <taxon>Alphaproteobacteria</taxon>
        <taxon>Sphingomonadales</taxon>
        <taxon>Sphingomonadaceae</taxon>
        <taxon>Novosphingobium</taxon>
    </lineage>
</organism>
<feature type="transmembrane region" description="Helical" evidence="6">
    <location>
        <begin position="234"/>
        <end position="255"/>
    </location>
</feature>
<evidence type="ECO:0000313" key="9">
    <source>
        <dbReference type="Proteomes" id="UP000548867"/>
    </source>
</evidence>
<dbReference type="PANTHER" id="PTHR34820">
    <property type="entry name" value="INNER MEMBRANE PROTEIN YEBZ"/>
    <property type="match status" value="1"/>
</dbReference>
<feature type="transmembrane region" description="Helical" evidence="6">
    <location>
        <begin position="113"/>
        <end position="130"/>
    </location>
</feature>
<dbReference type="InterPro" id="IPR032694">
    <property type="entry name" value="CopC/D"/>
</dbReference>
<dbReference type="EMBL" id="JACIDX010000015">
    <property type="protein sequence ID" value="MBB3956682.1"/>
    <property type="molecule type" value="Genomic_DNA"/>
</dbReference>
<feature type="transmembrane region" description="Helical" evidence="6">
    <location>
        <begin position="190"/>
        <end position="214"/>
    </location>
</feature>
<evidence type="ECO:0000256" key="1">
    <source>
        <dbReference type="ARBA" id="ARBA00004651"/>
    </source>
</evidence>
<evidence type="ECO:0000256" key="3">
    <source>
        <dbReference type="ARBA" id="ARBA00022692"/>
    </source>
</evidence>
<accession>A0A7W6G948</accession>
<feature type="transmembrane region" description="Helical" evidence="6">
    <location>
        <begin position="85"/>
        <end position="106"/>
    </location>
</feature>
<feature type="transmembrane region" description="Helical" evidence="6">
    <location>
        <begin position="275"/>
        <end position="295"/>
    </location>
</feature>
<dbReference type="NCBIfam" id="NF033808">
    <property type="entry name" value="copper_CopD"/>
    <property type="match status" value="1"/>
</dbReference>
<keyword evidence="2" id="KW-1003">Cell membrane</keyword>